<evidence type="ECO:0000256" key="4">
    <source>
        <dbReference type="ARBA" id="ARBA00022531"/>
    </source>
</evidence>
<evidence type="ECO:0000256" key="6">
    <source>
        <dbReference type="ARBA" id="ARBA00022679"/>
    </source>
</evidence>
<comment type="pathway">
    <text evidence="1">Carbohydrate biosynthesis; Calvin cycle.</text>
</comment>
<feature type="transmembrane region" description="Helical" evidence="12">
    <location>
        <begin position="112"/>
        <end position="132"/>
    </location>
</feature>
<feature type="transmembrane region" description="Helical" evidence="12">
    <location>
        <begin position="221"/>
        <end position="247"/>
    </location>
</feature>
<accession>A6X2K4</accession>
<evidence type="ECO:0000256" key="7">
    <source>
        <dbReference type="ARBA" id="ARBA00022741"/>
    </source>
</evidence>
<evidence type="ECO:0000256" key="1">
    <source>
        <dbReference type="ARBA" id="ARBA00005215"/>
    </source>
</evidence>
<feature type="transmembrane region" description="Helical" evidence="12">
    <location>
        <begin position="300"/>
        <end position="327"/>
    </location>
</feature>
<feature type="transmembrane region" description="Helical" evidence="12">
    <location>
        <begin position="385"/>
        <end position="407"/>
    </location>
</feature>
<evidence type="ECO:0000256" key="3">
    <source>
        <dbReference type="ARBA" id="ARBA00012042"/>
    </source>
</evidence>
<keyword evidence="15" id="KW-1185">Reference proteome</keyword>
<evidence type="ECO:0000256" key="2">
    <source>
        <dbReference type="ARBA" id="ARBA00009719"/>
    </source>
</evidence>
<reference evidence="14 15" key="1">
    <citation type="journal article" date="2011" name="J. Bacteriol.">
        <title>Genome of Ochrobactrum anthropi ATCC 49188 T, a versatile opportunistic pathogen and symbiont of several eukaryotic hosts.</title>
        <authorList>
            <person name="Chain P.S."/>
            <person name="Lang D.M."/>
            <person name="Comerci D.J."/>
            <person name="Malfatti S.A."/>
            <person name="Vergez L.M."/>
            <person name="Shin M."/>
            <person name="Ugalde R.A."/>
            <person name="Garcia E."/>
            <person name="Tolmasky M.E."/>
        </authorList>
    </citation>
    <scope>NUCLEOTIDE SEQUENCE [LARGE SCALE GENOMIC DNA]</scope>
    <source>
        <strain evidence="15">ATCC 49188 / DSM 6882 / CCUG 24695 / JCM 21032 / LMG 3331 / NBRC 15819 / NCTC 12168 / Alc 37</strain>
    </source>
</reference>
<dbReference type="Proteomes" id="UP000002301">
    <property type="component" value="Chromosome 1"/>
</dbReference>
<dbReference type="RefSeq" id="WP_012092508.1">
    <property type="nucleotide sequence ID" value="NC_009667.1"/>
</dbReference>
<sequence>MKYTTPVDRYQFRARILEWTGQVTRSPFFWGVLLLKLVASASFGSVYMTELFIPFIESFAANPLANTYETFWQAGQEVSFPYPAAMLYVMALPRTLVYWAGFVELSRPALLLIYRLPLLAADLVIFLILCRWMRQKIDILLWLYWASPVLFYISYIHGQLDVIPVALQFLCVYCITSGRPTLAAVTFGLALGAKTQTLLILPFALVFIWQYQWSLWAVARFLLITIAVFVITNLPFLGSAGFINMVLQNHQQDKIWLAAIPTSQPGLAVYLIPALLLCLIAYSMHIRVHNRDRFLTFTGFAFGIILLFVVPSPGWYFWVLPFFVYFFVRLDPSYLLPFAAFQVFYLAYFALTPVSDFATVWQWSQTGELGALFNYLQGIGIHAEVVLNLLFTTLQTSLLICCCIMYYRGIYLPRQRKFSARPFMFGVAGDSGAGKSTVSAAISDLFGSRHVAVVCGDDMHKWQRGHDRWSELTHLDPRANELHNELHYLNALRQNRPIKRRHYDHNTGHFTEELAIHPKSVTVLEGLHTFYLQPARELFDLKVFVKPDPSLLLHRKVIRDMQKRNYTKETVIAAVKRREADSAKYITTQEKYADIVVSMMVHDPISDVMIGNSAVELREWLRVTLSNSYFLDPLVEDLHVILSTDVHHYYDNDDRQVLDFKVPVDFEDILALAEKHVGGLEEFGVYDPHWHTGWIGVIQLILSYCMFHGWKSLDEN</sequence>
<feature type="transmembrane region" description="Helical" evidence="12">
    <location>
        <begin position="80"/>
        <end position="100"/>
    </location>
</feature>
<keyword evidence="7" id="KW-0547">Nucleotide-binding</keyword>
<dbReference type="EC" id="2.7.1.19" evidence="3"/>
<dbReference type="InterPro" id="IPR027417">
    <property type="entry name" value="P-loop_NTPase"/>
</dbReference>
<dbReference type="AlphaFoldDB" id="A6X2K4"/>
<keyword evidence="12" id="KW-1133">Transmembrane helix</keyword>
<dbReference type="GO" id="GO:0005524">
    <property type="term" value="F:ATP binding"/>
    <property type="evidence" value="ECO:0007669"/>
    <property type="project" value="UniProtKB-KW"/>
</dbReference>
<dbReference type="InterPro" id="IPR006083">
    <property type="entry name" value="PRK/URK"/>
</dbReference>
<evidence type="ECO:0000256" key="12">
    <source>
        <dbReference type="SAM" id="Phobius"/>
    </source>
</evidence>
<feature type="transmembrane region" description="Helical" evidence="12">
    <location>
        <begin position="139"/>
        <end position="157"/>
    </location>
</feature>
<keyword evidence="9" id="KW-0067">ATP-binding</keyword>
<keyword evidence="6" id="KW-0808">Transferase</keyword>
<evidence type="ECO:0000256" key="11">
    <source>
        <dbReference type="ARBA" id="ARBA00047663"/>
    </source>
</evidence>
<dbReference type="GO" id="GO:0008974">
    <property type="term" value="F:phosphoribulokinase activity"/>
    <property type="evidence" value="ECO:0007669"/>
    <property type="project" value="UniProtKB-EC"/>
</dbReference>
<evidence type="ECO:0000256" key="8">
    <source>
        <dbReference type="ARBA" id="ARBA00022777"/>
    </source>
</evidence>
<dbReference type="SUPFAM" id="SSF52540">
    <property type="entry name" value="P-loop containing nucleoside triphosphate hydrolases"/>
    <property type="match status" value="1"/>
</dbReference>
<dbReference type="Gene3D" id="3.40.50.300">
    <property type="entry name" value="P-loop containing nucleotide triphosphate hydrolases"/>
    <property type="match status" value="1"/>
</dbReference>
<gene>
    <name evidence="14" type="ordered locus">Oant_2748</name>
</gene>
<dbReference type="GO" id="GO:0019253">
    <property type="term" value="P:reductive pentose-phosphate cycle"/>
    <property type="evidence" value="ECO:0007669"/>
    <property type="project" value="UniProtKB-KW"/>
</dbReference>
<dbReference type="eggNOG" id="COG5650">
    <property type="taxonomic scope" value="Bacteria"/>
</dbReference>
<keyword evidence="8" id="KW-0418">Kinase</keyword>
<keyword evidence="12" id="KW-0472">Membrane</keyword>
<keyword evidence="5" id="KW-0113">Calvin cycle</keyword>
<proteinExistence type="inferred from homology"/>
<feature type="transmembrane region" description="Helical" evidence="12">
    <location>
        <begin position="198"/>
        <end position="215"/>
    </location>
</feature>
<evidence type="ECO:0000256" key="9">
    <source>
        <dbReference type="ARBA" id="ARBA00022840"/>
    </source>
</evidence>
<protein>
    <recommendedName>
        <fullName evidence="3">phosphoribulokinase</fullName>
        <ecNumber evidence="3">2.7.1.19</ecNumber>
    </recommendedName>
    <alternativeName>
        <fullName evidence="10">Phosphopentokinase</fullName>
    </alternativeName>
</protein>
<evidence type="ECO:0000256" key="5">
    <source>
        <dbReference type="ARBA" id="ARBA00022567"/>
    </source>
</evidence>
<evidence type="ECO:0000313" key="15">
    <source>
        <dbReference type="Proteomes" id="UP000002301"/>
    </source>
</evidence>
<feature type="domain" description="Phosphoribulokinase/uridine kinase" evidence="13">
    <location>
        <begin position="425"/>
        <end position="601"/>
    </location>
</feature>
<keyword evidence="12" id="KW-0812">Transmembrane</keyword>
<dbReference type="InterPro" id="IPR006082">
    <property type="entry name" value="PRK"/>
</dbReference>
<comment type="catalytic activity">
    <reaction evidence="11">
        <text>D-ribulose 5-phosphate + ATP = D-ribulose 1,5-bisphosphate + ADP + H(+)</text>
        <dbReference type="Rhea" id="RHEA:19365"/>
        <dbReference type="ChEBI" id="CHEBI:15378"/>
        <dbReference type="ChEBI" id="CHEBI:30616"/>
        <dbReference type="ChEBI" id="CHEBI:57870"/>
        <dbReference type="ChEBI" id="CHEBI:58121"/>
        <dbReference type="ChEBI" id="CHEBI:456216"/>
        <dbReference type="EC" id="2.7.1.19"/>
    </reaction>
</comment>
<name>A6X2K4_BRUA4</name>
<organism evidence="14 15">
    <name type="scientific">Brucella anthropi (strain ATCC 49188 / DSM 6882 / CCUG 24695 / JCM 21032 / LMG 3331 / NBRC 15819 / NCTC 12168 / Alc 37)</name>
    <name type="common">Ochrobactrum anthropi</name>
    <dbReference type="NCBI Taxonomy" id="439375"/>
    <lineage>
        <taxon>Bacteria</taxon>
        <taxon>Pseudomonadati</taxon>
        <taxon>Pseudomonadota</taxon>
        <taxon>Alphaproteobacteria</taxon>
        <taxon>Hyphomicrobiales</taxon>
        <taxon>Brucellaceae</taxon>
        <taxon>Brucella/Ochrobactrum group</taxon>
        <taxon>Brucella</taxon>
    </lineage>
</organism>
<dbReference type="Pfam" id="PF00485">
    <property type="entry name" value="PRK"/>
    <property type="match status" value="1"/>
</dbReference>
<dbReference type="PRINTS" id="PR00478">
    <property type="entry name" value="PHRIBLKINASE"/>
</dbReference>
<dbReference type="PANTHER" id="PTHR10285">
    <property type="entry name" value="URIDINE KINASE"/>
    <property type="match status" value="1"/>
</dbReference>
<evidence type="ECO:0000259" key="13">
    <source>
        <dbReference type="Pfam" id="PF00485"/>
    </source>
</evidence>
<dbReference type="STRING" id="439375.Oant_2748"/>
<evidence type="ECO:0000313" key="14">
    <source>
        <dbReference type="EMBL" id="ABS15458.1"/>
    </source>
</evidence>
<keyword evidence="4" id="KW-0602">Photosynthesis</keyword>
<dbReference type="eggNOG" id="COG0572">
    <property type="taxonomic scope" value="Bacteria"/>
</dbReference>
<dbReference type="HOGENOM" id="CLU_405933_0_0_5"/>
<feature type="transmembrane region" description="Helical" evidence="12">
    <location>
        <begin position="334"/>
        <end position="351"/>
    </location>
</feature>
<feature type="transmembrane region" description="Helical" evidence="12">
    <location>
        <begin position="267"/>
        <end position="288"/>
    </location>
</feature>
<comment type="similarity">
    <text evidence="2">Belongs to the phosphoribulokinase family.</text>
</comment>
<dbReference type="EMBL" id="CP000758">
    <property type="protein sequence ID" value="ABS15458.1"/>
    <property type="molecule type" value="Genomic_DNA"/>
</dbReference>
<evidence type="ECO:0000256" key="10">
    <source>
        <dbReference type="ARBA" id="ARBA00031382"/>
    </source>
</evidence>
<dbReference type="KEGG" id="oan:Oant_2748"/>